<dbReference type="RefSeq" id="WP_189824851.1">
    <property type="nucleotide sequence ID" value="NZ_BMVC01000008.1"/>
</dbReference>
<dbReference type="SUPFAM" id="SSF53850">
    <property type="entry name" value="Periplasmic binding protein-like II"/>
    <property type="match status" value="1"/>
</dbReference>
<evidence type="ECO:0000256" key="4">
    <source>
        <dbReference type="ARBA" id="ARBA00022729"/>
    </source>
</evidence>
<dbReference type="GO" id="GO:0015768">
    <property type="term" value="P:maltose transport"/>
    <property type="evidence" value="ECO:0007669"/>
    <property type="project" value="TreeGrafter"/>
</dbReference>
<reference evidence="5" key="1">
    <citation type="journal article" date="2014" name="Int. J. Syst. Evol. Microbiol.">
        <title>Complete genome sequence of Corynebacterium casei LMG S-19264T (=DSM 44701T), isolated from a smear-ripened cheese.</title>
        <authorList>
            <consortium name="US DOE Joint Genome Institute (JGI-PGF)"/>
            <person name="Walter F."/>
            <person name="Albersmeier A."/>
            <person name="Kalinowski J."/>
            <person name="Ruckert C."/>
        </authorList>
    </citation>
    <scope>NUCLEOTIDE SEQUENCE</scope>
    <source>
        <strain evidence="5">JCM 4637</strain>
    </source>
</reference>
<dbReference type="InterPro" id="IPR006060">
    <property type="entry name" value="Maltose/Cyclodextrin-bd"/>
</dbReference>
<proteinExistence type="inferred from homology"/>
<evidence type="ECO:0000313" key="5">
    <source>
        <dbReference type="EMBL" id="GHC99085.1"/>
    </source>
</evidence>
<reference evidence="5" key="2">
    <citation type="submission" date="2020-09" db="EMBL/GenBank/DDBJ databases">
        <authorList>
            <person name="Sun Q."/>
            <person name="Ohkuma M."/>
        </authorList>
    </citation>
    <scope>NUCLEOTIDE SEQUENCE</scope>
    <source>
        <strain evidence="5">JCM 4637</strain>
    </source>
</reference>
<dbReference type="PRINTS" id="PR00181">
    <property type="entry name" value="MALTOSEBP"/>
</dbReference>
<name>A0A918X013_9ACTN</name>
<evidence type="ECO:0000256" key="2">
    <source>
        <dbReference type="ARBA" id="ARBA00022448"/>
    </source>
</evidence>
<dbReference type="PANTHER" id="PTHR30061">
    <property type="entry name" value="MALTOSE-BINDING PERIPLASMIC PROTEIN"/>
    <property type="match status" value="1"/>
</dbReference>
<keyword evidence="3" id="KW-0762">Sugar transport</keyword>
<dbReference type="Gene3D" id="3.40.190.10">
    <property type="entry name" value="Periplasmic binding protein-like II"/>
    <property type="match status" value="2"/>
</dbReference>
<organism evidence="5 6">
    <name type="scientific">Streptomyces finlayi</name>
    <dbReference type="NCBI Taxonomy" id="67296"/>
    <lineage>
        <taxon>Bacteria</taxon>
        <taxon>Bacillati</taxon>
        <taxon>Actinomycetota</taxon>
        <taxon>Actinomycetes</taxon>
        <taxon>Kitasatosporales</taxon>
        <taxon>Streptomycetaceae</taxon>
        <taxon>Streptomyces</taxon>
    </lineage>
</organism>
<keyword evidence="4" id="KW-0732">Signal</keyword>
<dbReference type="Proteomes" id="UP000638353">
    <property type="component" value="Unassembled WGS sequence"/>
</dbReference>
<dbReference type="GO" id="GO:0042956">
    <property type="term" value="P:maltodextrin transmembrane transport"/>
    <property type="evidence" value="ECO:0007669"/>
    <property type="project" value="TreeGrafter"/>
</dbReference>
<evidence type="ECO:0000256" key="1">
    <source>
        <dbReference type="ARBA" id="ARBA00008520"/>
    </source>
</evidence>
<dbReference type="Pfam" id="PF13416">
    <property type="entry name" value="SBP_bac_8"/>
    <property type="match status" value="1"/>
</dbReference>
<comment type="caution">
    <text evidence="5">The sequence shown here is derived from an EMBL/GenBank/DDBJ whole genome shotgun (WGS) entry which is preliminary data.</text>
</comment>
<accession>A0A918X013</accession>
<keyword evidence="2" id="KW-0813">Transport</keyword>
<evidence type="ECO:0000313" key="6">
    <source>
        <dbReference type="Proteomes" id="UP000638353"/>
    </source>
</evidence>
<dbReference type="GO" id="GO:0015144">
    <property type="term" value="F:carbohydrate transmembrane transporter activity"/>
    <property type="evidence" value="ECO:0007669"/>
    <property type="project" value="InterPro"/>
</dbReference>
<comment type="similarity">
    <text evidence="1">Belongs to the bacterial solute-binding protein 1 family.</text>
</comment>
<dbReference type="PANTHER" id="PTHR30061:SF50">
    <property type="entry name" value="MALTOSE_MALTODEXTRIN-BINDING PERIPLASMIC PROTEIN"/>
    <property type="match status" value="1"/>
</dbReference>
<sequence length="454" mass="46744">MNEHRARSRAPDRAANPGLRRPCALGAALLGAVLALTGCGGDAGSGGSASARPVVTVWADDQRAAALKDFARTFGEKYGARVSVQAVSKDLQTNFVTASQAGEGPDVVVGANDWIGNLVQNGAIDPVRLSTSQRDSLEPRAVKAVTFNGQTYGMPYALENVALIRNTALVPDAPATIEEAVAVGQRLKGEGKVSEIMSVPVGQAGDAYHAYALYSQAGGYLFGRDAQGEYNPADLGLGTEASVRALEKFRALGEKGVGALKRTIGPDNAIPTFTTGKAPFLISGPWAVPDIKKAGIAYDIQAVPRFEGTGGKGGPFIGVQAFYVAAKAKNKALAQEFVAQAGGSERTAIALTEANPRPPALKAALAHFKDSNPDLGKFLAAGADGVIQPAIPQMNVVWDPFGKAEAAIIGGAPVRSTVVSLTRAVAGQIGLDPDKAVRFAGAPATTNHPAAGKD</sequence>
<dbReference type="InterPro" id="IPR006059">
    <property type="entry name" value="SBP"/>
</dbReference>
<dbReference type="EMBL" id="BMVC01000008">
    <property type="protein sequence ID" value="GHC99085.1"/>
    <property type="molecule type" value="Genomic_DNA"/>
</dbReference>
<dbReference type="GO" id="GO:0055052">
    <property type="term" value="C:ATP-binding cassette (ABC) transporter complex, substrate-binding subunit-containing"/>
    <property type="evidence" value="ECO:0007669"/>
    <property type="project" value="TreeGrafter"/>
</dbReference>
<protein>
    <submittedName>
        <fullName evidence="5">Sugar ABC transporter substrate-binding protein</fullName>
    </submittedName>
</protein>
<gene>
    <name evidence="5" type="ORF">GCM10010334_42270</name>
</gene>
<dbReference type="GO" id="GO:1901982">
    <property type="term" value="F:maltose binding"/>
    <property type="evidence" value="ECO:0007669"/>
    <property type="project" value="TreeGrafter"/>
</dbReference>
<evidence type="ECO:0000256" key="3">
    <source>
        <dbReference type="ARBA" id="ARBA00022597"/>
    </source>
</evidence>
<dbReference type="AlphaFoldDB" id="A0A918X013"/>